<evidence type="ECO:0000256" key="1">
    <source>
        <dbReference type="ARBA" id="ARBA00001947"/>
    </source>
</evidence>
<feature type="domain" description="PDZ" evidence="12">
    <location>
        <begin position="189"/>
        <end position="255"/>
    </location>
</feature>
<dbReference type="CDD" id="cd06163">
    <property type="entry name" value="S2P-M50_PDZ_RseP-like"/>
    <property type="match status" value="2"/>
</dbReference>
<keyword evidence="10 11" id="KW-0472">Membrane</keyword>
<evidence type="ECO:0000256" key="4">
    <source>
        <dbReference type="ARBA" id="ARBA00022670"/>
    </source>
</evidence>
<proteinExistence type="inferred from homology"/>
<keyword evidence="14" id="KW-1185">Reference proteome</keyword>
<dbReference type="GO" id="GO:0046872">
    <property type="term" value="F:metal ion binding"/>
    <property type="evidence" value="ECO:0007669"/>
    <property type="project" value="UniProtKB-KW"/>
</dbReference>
<dbReference type="AlphaFoldDB" id="F5RAD2"/>
<evidence type="ECO:0000256" key="2">
    <source>
        <dbReference type="ARBA" id="ARBA00004141"/>
    </source>
</evidence>
<comment type="caution">
    <text evidence="13">The sequence shown here is derived from an EMBL/GenBank/DDBJ whole genome shotgun (WGS) entry which is preliminary data.</text>
</comment>
<dbReference type="PANTHER" id="PTHR42837">
    <property type="entry name" value="REGULATOR OF SIGMA-E PROTEASE RSEP"/>
    <property type="match status" value="1"/>
</dbReference>
<dbReference type="CDD" id="cd23081">
    <property type="entry name" value="cpPDZ_EcRseP-like"/>
    <property type="match status" value="1"/>
</dbReference>
<evidence type="ECO:0000256" key="3">
    <source>
        <dbReference type="ARBA" id="ARBA00007931"/>
    </source>
</evidence>
<dbReference type="SUPFAM" id="SSF50156">
    <property type="entry name" value="PDZ domain-like"/>
    <property type="match status" value="2"/>
</dbReference>
<accession>F5RAD2</accession>
<dbReference type="InterPro" id="IPR001478">
    <property type="entry name" value="PDZ"/>
</dbReference>
<dbReference type="PANTHER" id="PTHR42837:SF2">
    <property type="entry name" value="MEMBRANE METALLOPROTEASE ARASP2, CHLOROPLASTIC-RELATED"/>
    <property type="match status" value="1"/>
</dbReference>
<feature type="transmembrane region" description="Helical" evidence="11">
    <location>
        <begin position="98"/>
        <end position="119"/>
    </location>
</feature>
<keyword evidence="11" id="KW-0479">Metal-binding</keyword>
<feature type="transmembrane region" description="Helical" evidence="11">
    <location>
        <begin position="379"/>
        <end position="401"/>
    </location>
</feature>
<keyword evidence="5 11" id="KW-0812">Transmembrane</keyword>
<comment type="similarity">
    <text evidence="3 11">Belongs to the peptidase M50B family.</text>
</comment>
<keyword evidence="8 11" id="KW-1133">Transmembrane helix</keyword>
<dbReference type="Proteomes" id="UP000005019">
    <property type="component" value="Unassembled WGS sequence"/>
</dbReference>
<sequence>MNLPFYIGAFALALGILITVHELGHYSVARLCGVKVLRFSIGFGRALWSRRAGPDQTEWALAVFPLGGYVKMLDEREGEVAAHELHRAFNRQSIGRRFAIVAAGPIANFLLAIVVYWGLFMYGMEEPRPLLAAPAVGTPAAQAGVTDGDLVRKVDGEDILSSQDLRWHVARAAVERRTLTVETINEAHEINVRRIDLSGVGGDVDATLMERVGLMPYRPRMPTVVGTLTDGGAAEKAGVRVGDRVLAIDGKPLDDWGDMVKVVRELAGRTVPVRLLRDGREIELQAEVATVEEGGQRFGRLGIGPTPDPTLRDRLFVEVRHGVLDALGLAVSQTWDTAAFSLKAFGRMLTGELSWRNLSGPVTIADYAGQSAAMGPTHYIKFIALISISLGVLNLLPIPLLDGGHLMYYTIEFLKGGPVSERVMEIGQQVGLAILLMLMAFAFYNDINRLFG</sequence>
<dbReference type="GO" id="GO:0004222">
    <property type="term" value="F:metalloendopeptidase activity"/>
    <property type="evidence" value="ECO:0007669"/>
    <property type="project" value="InterPro"/>
</dbReference>
<protein>
    <recommendedName>
        <fullName evidence="11">Zinc metalloprotease</fullName>
        <ecNumber evidence="11">3.4.24.-</ecNumber>
    </recommendedName>
</protein>
<dbReference type="STRING" id="1000565.METUNv1_01293"/>
<keyword evidence="6 11" id="KW-0378">Hydrolase</keyword>
<dbReference type="EC" id="3.4.24.-" evidence="11"/>
<evidence type="ECO:0000313" key="14">
    <source>
        <dbReference type="Proteomes" id="UP000005019"/>
    </source>
</evidence>
<reference evidence="13 14" key="1">
    <citation type="journal article" date="2011" name="J. Bacteriol.">
        <title>Genome sequence of Methyloversatilis universalis FAM5T, a methylotrophic representative of the order Rhodocyclales.</title>
        <authorList>
            <person name="Kittichotirat W."/>
            <person name="Good N.M."/>
            <person name="Hall R."/>
            <person name="Bringel F."/>
            <person name="Lajus A."/>
            <person name="Medigue C."/>
            <person name="Smalley N.E."/>
            <person name="Beck D."/>
            <person name="Bumgarner R."/>
            <person name="Vuilleumier S."/>
            <person name="Kalyuzhnaya M.G."/>
        </authorList>
    </citation>
    <scope>NUCLEOTIDE SEQUENCE [LARGE SCALE GENOMIC DNA]</scope>
    <source>
        <strain evidence="14">ATCC BAA-1314 / JCM 13912 / FAM5</strain>
    </source>
</reference>
<dbReference type="Pfam" id="PF02163">
    <property type="entry name" value="Peptidase_M50"/>
    <property type="match status" value="1"/>
</dbReference>
<dbReference type="InterPro" id="IPR008915">
    <property type="entry name" value="Peptidase_M50"/>
</dbReference>
<evidence type="ECO:0000256" key="10">
    <source>
        <dbReference type="ARBA" id="ARBA00023136"/>
    </source>
</evidence>
<dbReference type="InterPro" id="IPR004387">
    <property type="entry name" value="Pept_M50_Zn"/>
</dbReference>
<dbReference type="Gene3D" id="2.30.42.10">
    <property type="match status" value="2"/>
</dbReference>
<evidence type="ECO:0000313" key="13">
    <source>
        <dbReference type="EMBL" id="EGK72528.1"/>
    </source>
</evidence>
<organism evidence="13 14">
    <name type="scientific">Methyloversatilis universalis (strain ATCC BAA-1314 / DSM 25237 / JCM 13912 / CCUG 52030 / FAM5)</name>
    <dbReference type="NCBI Taxonomy" id="1000565"/>
    <lineage>
        <taxon>Bacteria</taxon>
        <taxon>Pseudomonadati</taxon>
        <taxon>Pseudomonadota</taxon>
        <taxon>Betaproteobacteria</taxon>
        <taxon>Nitrosomonadales</taxon>
        <taxon>Sterolibacteriaceae</taxon>
        <taxon>Methyloversatilis</taxon>
    </lineage>
</organism>
<dbReference type="EMBL" id="AFHG01000036">
    <property type="protein sequence ID" value="EGK72528.1"/>
    <property type="molecule type" value="Genomic_DNA"/>
</dbReference>
<comment type="subcellular location">
    <subcellularLocation>
        <location evidence="2">Membrane</location>
        <topology evidence="2">Multi-pass membrane protein</topology>
    </subcellularLocation>
</comment>
<evidence type="ECO:0000256" key="8">
    <source>
        <dbReference type="ARBA" id="ARBA00022989"/>
    </source>
</evidence>
<keyword evidence="4" id="KW-0645">Protease</keyword>
<keyword evidence="9 11" id="KW-0482">Metalloprotease</keyword>
<dbReference type="RefSeq" id="WP_008059965.1">
    <property type="nucleotide sequence ID" value="NZ_AFHG01000036.1"/>
</dbReference>
<dbReference type="SMART" id="SM00228">
    <property type="entry name" value="PDZ"/>
    <property type="match status" value="2"/>
</dbReference>
<dbReference type="OrthoDB" id="9782003at2"/>
<keyword evidence="7 11" id="KW-0862">Zinc</keyword>
<dbReference type="PROSITE" id="PS50106">
    <property type="entry name" value="PDZ"/>
    <property type="match status" value="1"/>
</dbReference>
<name>F5RAD2_METUF</name>
<evidence type="ECO:0000256" key="11">
    <source>
        <dbReference type="RuleBase" id="RU362031"/>
    </source>
</evidence>
<evidence type="ECO:0000256" key="6">
    <source>
        <dbReference type="ARBA" id="ARBA00022801"/>
    </source>
</evidence>
<feature type="transmembrane region" description="Helical" evidence="11">
    <location>
        <begin position="422"/>
        <end position="444"/>
    </location>
</feature>
<dbReference type="Pfam" id="PF17820">
    <property type="entry name" value="PDZ_6"/>
    <property type="match status" value="1"/>
</dbReference>
<evidence type="ECO:0000256" key="9">
    <source>
        <dbReference type="ARBA" id="ARBA00023049"/>
    </source>
</evidence>
<dbReference type="eggNOG" id="COG0750">
    <property type="taxonomic scope" value="Bacteria"/>
</dbReference>
<dbReference type="NCBIfam" id="TIGR00054">
    <property type="entry name" value="RIP metalloprotease RseP"/>
    <property type="match status" value="1"/>
</dbReference>
<dbReference type="InterPro" id="IPR041489">
    <property type="entry name" value="PDZ_6"/>
</dbReference>
<dbReference type="GO" id="GO:0016020">
    <property type="term" value="C:membrane"/>
    <property type="evidence" value="ECO:0007669"/>
    <property type="project" value="UniProtKB-SubCell"/>
</dbReference>
<dbReference type="InterPro" id="IPR036034">
    <property type="entry name" value="PDZ_sf"/>
</dbReference>
<evidence type="ECO:0000256" key="7">
    <source>
        <dbReference type="ARBA" id="ARBA00022833"/>
    </source>
</evidence>
<feature type="transmembrane region" description="Helical" evidence="11">
    <location>
        <begin position="6"/>
        <end position="28"/>
    </location>
</feature>
<gene>
    <name evidence="13" type="ORF">METUNv1_01293</name>
</gene>
<dbReference type="GO" id="GO:0006508">
    <property type="term" value="P:proteolysis"/>
    <property type="evidence" value="ECO:0007669"/>
    <property type="project" value="UniProtKB-KW"/>
</dbReference>
<evidence type="ECO:0000256" key="5">
    <source>
        <dbReference type="ARBA" id="ARBA00022692"/>
    </source>
</evidence>
<comment type="cofactor">
    <cofactor evidence="1 11">
        <name>Zn(2+)</name>
        <dbReference type="ChEBI" id="CHEBI:29105"/>
    </cofactor>
</comment>
<evidence type="ECO:0000259" key="12">
    <source>
        <dbReference type="PROSITE" id="PS50106"/>
    </source>
</evidence>